<evidence type="ECO:0000313" key="3">
    <source>
        <dbReference type="Proteomes" id="UP000335538"/>
    </source>
</evidence>
<sequence>MSDHRLPAPSAAPLPRVDPPAAESVAQDRLTEKSPDTGNSPDGVIPHRQTRPSPVAVTEHDVAVASAVQRQHRGKTPPRGPLTVGDGSAPARLPVATFDAAWPHIKAMFDADHVALAEALLKLVVNPNVNAALKIHAFRELQHQAGTDGMAFLIDTCADHPTRLALMGTDWHMDLPQEALQRTTAPPGRG</sequence>
<feature type="region of interest" description="Disordered" evidence="1">
    <location>
        <begin position="1"/>
        <end position="88"/>
    </location>
</feature>
<dbReference type="EMBL" id="CABPSR010000023">
    <property type="protein sequence ID" value="VVE85095.1"/>
    <property type="molecule type" value="Genomic_DNA"/>
</dbReference>
<protein>
    <submittedName>
        <fullName evidence="2">Uncharacterized protein</fullName>
    </submittedName>
</protein>
<gene>
    <name evidence="2" type="ORF">PSP31121_05086</name>
</gene>
<reference evidence="2 3" key="1">
    <citation type="submission" date="2019-08" db="EMBL/GenBank/DDBJ databases">
        <authorList>
            <person name="Peeters C."/>
        </authorList>
    </citation>
    <scope>NUCLEOTIDE SEQUENCE [LARGE SCALE GENOMIC DNA]</scope>
    <source>
        <strain evidence="2 3">LMG 31121</strain>
    </source>
</reference>
<proteinExistence type="predicted"/>
<dbReference type="AlphaFoldDB" id="A0A5E5BJ67"/>
<evidence type="ECO:0000256" key="1">
    <source>
        <dbReference type="SAM" id="MobiDB-lite"/>
    </source>
</evidence>
<name>A0A5E5BJ67_9BURK</name>
<dbReference type="RefSeq" id="WP_150811237.1">
    <property type="nucleotide sequence ID" value="NZ_CABPSR010000023.1"/>
</dbReference>
<evidence type="ECO:0000313" key="2">
    <source>
        <dbReference type="EMBL" id="VVE85095.1"/>
    </source>
</evidence>
<dbReference type="Proteomes" id="UP000335538">
    <property type="component" value="Unassembled WGS sequence"/>
</dbReference>
<accession>A0A5E5BJ67</accession>
<organism evidence="2 3">
    <name type="scientific">Pandoraea sputorum</name>
    <dbReference type="NCBI Taxonomy" id="93222"/>
    <lineage>
        <taxon>Bacteria</taxon>
        <taxon>Pseudomonadati</taxon>
        <taxon>Pseudomonadota</taxon>
        <taxon>Betaproteobacteria</taxon>
        <taxon>Burkholderiales</taxon>
        <taxon>Burkholderiaceae</taxon>
        <taxon>Pandoraea</taxon>
    </lineage>
</organism>